<dbReference type="InterPro" id="IPR047263">
    <property type="entry name" value="HNL-like_cupin"/>
</dbReference>
<dbReference type="Pfam" id="PF02627">
    <property type="entry name" value="CMD"/>
    <property type="match status" value="1"/>
</dbReference>
<evidence type="ECO:0000313" key="3">
    <source>
        <dbReference type="EMBL" id="GLJ76585.1"/>
    </source>
</evidence>
<evidence type="ECO:0000259" key="2">
    <source>
        <dbReference type="Pfam" id="PF07883"/>
    </source>
</evidence>
<dbReference type="Gene3D" id="2.60.120.10">
    <property type="entry name" value="Jelly Rolls"/>
    <property type="match status" value="1"/>
</dbReference>
<dbReference type="InterPro" id="IPR029032">
    <property type="entry name" value="AhpD-like"/>
</dbReference>
<reference evidence="3" key="2">
    <citation type="submission" date="2023-01" db="EMBL/GenBank/DDBJ databases">
        <authorList>
            <person name="Sun Q."/>
            <person name="Evtushenko L."/>
        </authorList>
    </citation>
    <scope>NUCLEOTIDE SEQUENCE</scope>
    <source>
        <strain evidence="3">VKM Ac-1401</strain>
    </source>
</reference>
<accession>A0A9W6HAL4</accession>
<dbReference type="Proteomes" id="UP001142372">
    <property type="component" value="Unassembled WGS sequence"/>
</dbReference>
<feature type="domain" description="Carboxymuconolactone decarboxylase-like" evidence="1">
    <location>
        <begin position="155"/>
        <end position="239"/>
    </location>
</feature>
<reference evidence="3" key="1">
    <citation type="journal article" date="2014" name="Int. J. Syst. Evol. Microbiol.">
        <title>Complete genome sequence of Corynebacterium casei LMG S-19264T (=DSM 44701T), isolated from a smear-ripened cheese.</title>
        <authorList>
            <consortium name="US DOE Joint Genome Institute (JGI-PGF)"/>
            <person name="Walter F."/>
            <person name="Albersmeier A."/>
            <person name="Kalinowski J."/>
            <person name="Ruckert C."/>
        </authorList>
    </citation>
    <scope>NUCLEOTIDE SEQUENCE</scope>
    <source>
        <strain evidence="3">VKM Ac-1401</strain>
    </source>
</reference>
<dbReference type="InterPro" id="IPR003779">
    <property type="entry name" value="CMD-like"/>
</dbReference>
<feature type="domain" description="Cupin type-2" evidence="2">
    <location>
        <begin position="40"/>
        <end position="97"/>
    </location>
</feature>
<sequence length="251" mass="28165">MNIEPRIPTSKNPPEQFAGDVWLDPISVPHDADQRMVVATVRFAPGARTAWHSHARGQYLRVTQGVARFGDRDGNIIEVRAGETLYTPPGQDHWHAAAPGCFMEHIAMLENADDPTATTVWKETHHRRRVQREDGMSDEQTGWTGGRRAFGDFAPGLVHYTDEVLFDEVWERPELSKRDRSLITVTALVAGGNVDQLRFHLPFARDNGVTEQELVEAITHLAFYTGWPKAMSAMTVAKEVFGHRDDDAENA</sequence>
<evidence type="ECO:0008006" key="5">
    <source>
        <dbReference type="Google" id="ProtNLM"/>
    </source>
</evidence>
<dbReference type="Gene3D" id="1.20.1290.10">
    <property type="entry name" value="AhpD-like"/>
    <property type="match status" value="1"/>
</dbReference>
<dbReference type="InterPro" id="IPR052512">
    <property type="entry name" value="4CMD/NDH-1_regulator"/>
</dbReference>
<proteinExistence type="predicted"/>
<dbReference type="Pfam" id="PF07883">
    <property type="entry name" value="Cupin_2"/>
    <property type="match status" value="1"/>
</dbReference>
<dbReference type="CDD" id="cd02233">
    <property type="entry name" value="cupin_HNL-like"/>
    <property type="match status" value="1"/>
</dbReference>
<dbReference type="InterPro" id="IPR011051">
    <property type="entry name" value="RmlC_Cupin_sf"/>
</dbReference>
<dbReference type="PANTHER" id="PTHR33570">
    <property type="entry name" value="4-CARBOXYMUCONOLACTONE DECARBOXYLASE FAMILY PROTEIN"/>
    <property type="match status" value="1"/>
</dbReference>
<dbReference type="SUPFAM" id="SSF51182">
    <property type="entry name" value="RmlC-like cupins"/>
    <property type="match status" value="1"/>
</dbReference>
<evidence type="ECO:0000259" key="1">
    <source>
        <dbReference type="Pfam" id="PF02627"/>
    </source>
</evidence>
<dbReference type="EMBL" id="BSEN01000009">
    <property type="protein sequence ID" value="GLJ76585.1"/>
    <property type="molecule type" value="Genomic_DNA"/>
</dbReference>
<dbReference type="PANTHER" id="PTHR33570:SF9">
    <property type="entry name" value="BLL4600 PROTEIN"/>
    <property type="match status" value="1"/>
</dbReference>
<protein>
    <recommendedName>
        <fullName evidence="5">4-carboxymuconolactone decarboxylase</fullName>
    </recommendedName>
</protein>
<dbReference type="InterPro" id="IPR013096">
    <property type="entry name" value="Cupin_2"/>
</dbReference>
<comment type="caution">
    <text evidence="3">The sequence shown here is derived from an EMBL/GenBank/DDBJ whole genome shotgun (WGS) entry which is preliminary data.</text>
</comment>
<organism evidence="3 4">
    <name type="scientific">Leifsonia poae</name>
    <dbReference type="NCBI Taxonomy" id="110933"/>
    <lineage>
        <taxon>Bacteria</taxon>
        <taxon>Bacillati</taxon>
        <taxon>Actinomycetota</taxon>
        <taxon>Actinomycetes</taxon>
        <taxon>Micrococcales</taxon>
        <taxon>Microbacteriaceae</taxon>
        <taxon>Leifsonia</taxon>
    </lineage>
</organism>
<gene>
    <name evidence="3" type="ORF">GCM10017584_21590</name>
</gene>
<evidence type="ECO:0000313" key="4">
    <source>
        <dbReference type="Proteomes" id="UP001142372"/>
    </source>
</evidence>
<dbReference type="GO" id="GO:0051920">
    <property type="term" value="F:peroxiredoxin activity"/>
    <property type="evidence" value="ECO:0007669"/>
    <property type="project" value="InterPro"/>
</dbReference>
<dbReference type="InterPro" id="IPR014710">
    <property type="entry name" value="RmlC-like_jellyroll"/>
</dbReference>
<dbReference type="SUPFAM" id="SSF69118">
    <property type="entry name" value="AhpD-like"/>
    <property type="match status" value="1"/>
</dbReference>
<keyword evidence="4" id="KW-1185">Reference proteome</keyword>
<dbReference type="AlphaFoldDB" id="A0A9W6HAL4"/>
<name>A0A9W6HAL4_9MICO</name>